<feature type="compositionally biased region" description="Polar residues" evidence="1">
    <location>
        <begin position="363"/>
        <end position="375"/>
    </location>
</feature>
<dbReference type="Proteomes" id="UP000728185">
    <property type="component" value="Unassembled WGS sequence"/>
</dbReference>
<dbReference type="EMBL" id="LUCM01001231">
    <property type="protein sequence ID" value="KAA0199260.1"/>
    <property type="molecule type" value="Genomic_DNA"/>
</dbReference>
<feature type="region of interest" description="Disordered" evidence="1">
    <location>
        <begin position="283"/>
        <end position="314"/>
    </location>
</feature>
<evidence type="ECO:0000313" key="2">
    <source>
        <dbReference type="EMBL" id="KAA0199260.1"/>
    </source>
</evidence>
<evidence type="ECO:0000313" key="3">
    <source>
        <dbReference type="Proteomes" id="UP000728185"/>
    </source>
</evidence>
<dbReference type="OrthoDB" id="6253147at2759"/>
<keyword evidence="3" id="KW-1185">Reference proteome</keyword>
<protein>
    <submittedName>
        <fullName evidence="2">Uncharacterized protein</fullName>
    </submittedName>
</protein>
<feature type="region of interest" description="Disordered" evidence="1">
    <location>
        <begin position="335"/>
        <end position="375"/>
    </location>
</feature>
<reference evidence="2" key="1">
    <citation type="submission" date="2019-05" db="EMBL/GenBank/DDBJ databases">
        <title>Annotation for the trematode Fasciolopsis buski.</title>
        <authorList>
            <person name="Choi Y.-J."/>
        </authorList>
    </citation>
    <scope>NUCLEOTIDE SEQUENCE</scope>
    <source>
        <strain evidence="2">HT</strain>
        <tissue evidence="2">Whole worm</tissue>
    </source>
</reference>
<name>A0A8E0S8X4_9TREM</name>
<dbReference type="AlphaFoldDB" id="A0A8E0S8X4"/>
<evidence type="ECO:0000256" key="1">
    <source>
        <dbReference type="SAM" id="MobiDB-lite"/>
    </source>
</evidence>
<feature type="compositionally biased region" description="Low complexity" evidence="1">
    <location>
        <begin position="302"/>
        <end position="314"/>
    </location>
</feature>
<feature type="region of interest" description="Disordered" evidence="1">
    <location>
        <begin position="26"/>
        <end position="45"/>
    </location>
</feature>
<proteinExistence type="predicted"/>
<gene>
    <name evidence="2" type="ORF">FBUS_00130</name>
</gene>
<sequence>MFCSTRTDPISRPHTRRTQGFVLDHRHSLSRHGAEQPARVRGHRRSFSRTKYYVIDEPRLPADPQNNTNDQRWLMSSEDSPLMSYYRAPCSTTFTEREAGSVPNHQPIWAHDTRRSRCLPNPTAHSPGMPHESDDMVVTYGELQSQIIPNPADHNINNPCEQTHIRMVPPTRMVTTRGSAYVVDDVHNDRSHNKPDLVAAYYIKDRINETIRRTRVRSVHPGRVSPVFGSPGCRPDVRSRLDHLTPCGSNSRSLITNPSSHGTRVTLDDVLDFRGSYGARLPKCHPVPGSLNENDESPPPSLLRSSNPTTANTNATSDICESLCASVSRFHLPPSPLLDESSGPGPETAIRPGRDLESGDLYSESNLPSPPSQSFLNSLHQVTQLSQPDRSPAPQSPGILATHWNAVESAKDWSIGVSDASISRYSRGRRLPLTPPERYPVLLVSDSPFGPNNSGGDNNSKEDAKNGFVDCSATATYSPRINTNTFGNTPEVVSFNMSACSVQLSDRSESAVSGDRI</sequence>
<organism evidence="2 3">
    <name type="scientific">Fasciolopsis buskii</name>
    <dbReference type="NCBI Taxonomy" id="27845"/>
    <lineage>
        <taxon>Eukaryota</taxon>
        <taxon>Metazoa</taxon>
        <taxon>Spiralia</taxon>
        <taxon>Lophotrochozoa</taxon>
        <taxon>Platyhelminthes</taxon>
        <taxon>Trematoda</taxon>
        <taxon>Digenea</taxon>
        <taxon>Plagiorchiida</taxon>
        <taxon>Echinostomata</taxon>
        <taxon>Echinostomatoidea</taxon>
        <taxon>Fasciolidae</taxon>
        <taxon>Fasciolopsis</taxon>
    </lineage>
</organism>
<accession>A0A8E0S8X4</accession>
<comment type="caution">
    <text evidence="2">The sequence shown here is derived from an EMBL/GenBank/DDBJ whole genome shotgun (WGS) entry which is preliminary data.</text>
</comment>